<reference evidence="1 2" key="1">
    <citation type="submission" date="2016-11" db="EMBL/GenBank/DDBJ databases">
        <authorList>
            <person name="Jaros S."/>
            <person name="Januszkiewicz K."/>
            <person name="Wedrychowicz H."/>
        </authorList>
    </citation>
    <scope>NUCLEOTIDE SEQUENCE [LARGE SCALE GENOMIC DNA]</scope>
    <source>
        <strain evidence="1 2">DSM 22153</strain>
    </source>
</reference>
<organism evidence="1 2">
    <name type="scientific">Roseibium suaedae</name>
    <dbReference type="NCBI Taxonomy" id="735517"/>
    <lineage>
        <taxon>Bacteria</taxon>
        <taxon>Pseudomonadati</taxon>
        <taxon>Pseudomonadota</taxon>
        <taxon>Alphaproteobacteria</taxon>
        <taxon>Hyphomicrobiales</taxon>
        <taxon>Stappiaceae</taxon>
        <taxon>Roseibium</taxon>
    </lineage>
</organism>
<protein>
    <submittedName>
        <fullName evidence="1">Uncharacterized protein</fullName>
    </submittedName>
</protein>
<dbReference type="Proteomes" id="UP000186002">
    <property type="component" value="Unassembled WGS sequence"/>
</dbReference>
<gene>
    <name evidence="1" type="ORF">SAMN05444272_1109</name>
</gene>
<sequence length="175" mass="18698">MAGRFSGKGICDAVRQDRAATRQAKRKRRCRTGGADLRIEPDVGTDPGLFPEEVLGPVAIQDGLSDLTHLIIPDLEQPGMIERLYKAFEGQMESMEARLRELVAEAGSAASLADIDKTVKTLASLAKTLGVLIDLKRASDEEAAEEDGDGLASDAEALRAQLADRLGRLCEGGAH</sequence>
<proteinExistence type="predicted"/>
<dbReference type="AlphaFoldDB" id="A0A1M7CAB7"/>
<accession>A0A1M7CAB7</accession>
<dbReference type="EMBL" id="FRBW01000001">
    <property type="protein sequence ID" value="SHL64086.1"/>
    <property type="molecule type" value="Genomic_DNA"/>
</dbReference>
<keyword evidence="2" id="KW-1185">Reference proteome</keyword>
<evidence type="ECO:0000313" key="2">
    <source>
        <dbReference type="Proteomes" id="UP000186002"/>
    </source>
</evidence>
<name>A0A1M7CAB7_9HYPH</name>
<evidence type="ECO:0000313" key="1">
    <source>
        <dbReference type="EMBL" id="SHL64086.1"/>
    </source>
</evidence>